<comment type="caution">
    <text evidence="2">The sequence shown here is derived from an EMBL/GenBank/DDBJ whole genome shotgun (WGS) entry which is preliminary data.</text>
</comment>
<keyword evidence="3" id="KW-1185">Reference proteome</keyword>
<protein>
    <submittedName>
        <fullName evidence="2">WGS project CAEQ00000000 data, annotated contig 31</fullName>
    </submittedName>
</protein>
<feature type="transmembrane region" description="Helical" evidence="1">
    <location>
        <begin position="66"/>
        <end position="86"/>
    </location>
</feature>
<keyword evidence="1" id="KW-1133">Transmembrane helix</keyword>
<accession>F9WEU4</accession>
<keyword evidence="1" id="KW-0812">Transmembrane</keyword>
<feature type="transmembrane region" description="Helical" evidence="1">
    <location>
        <begin position="98"/>
        <end position="120"/>
    </location>
</feature>
<organism evidence="2 3">
    <name type="scientific">Trypanosoma congolense (strain IL3000)</name>
    <dbReference type="NCBI Taxonomy" id="1068625"/>
    <lineage>
        <taxon>Eukaryota</taxon>
        <taxon>Discoba</taxon>
        <taxon>Euglenozoa</taxon>
        <taxon>Kinetoplastea</taxon>
        <taxon>Metakinetoplastina</taxon>
        <taxon>Trypanosomatida</taxon>
        <taxon>Trypanosomatidae</taxon>
        <taxon>Trypanosoma</taxon>
        <taxon>Nannomonas</taxon>
    </lineage>
</organism>
<dbReference type="EMBL" id="CAEQ01002062">
    <property type="protein sequence ID" value="CCD15810.1"/>
    <property type="molecule type" value="Genomic_DNA"/>
</dbReference>
<keyword evidence="1" id="KW-0472">Membrane</keyword>
<dbReference type="VEuPathDB" id="TriTrypDB:TcIL3000_0_00920"/>
<evidence type="ECO:0000256" key="1">
    <source>
        <dbReference type="SAM" id="Phobius"/>
    </source>
</evidence>
<reference evidence="2 3" key="2">
    <citation type="journal article" date="2012" name="Proc. Natl. Acad. Sci. U.S.A.">
        <title>Antigenic diversity is generated by distinct evolutionary mechanisms in African trypanosome species.</title>
        <authorList>
            <person name="Jackson A.P."/>
            <person name="Berry A."/>
            <person name="Aslett M."/>
            <person name="Allison H.C."/>
            <person name="Burton P."/>
            <person name="Vavrova-Anderson J."/>
            <person name="Brown R."/>
            <person name="Browne H."/>
            <person name="Corton N."/>
            <person name="Hauser H."/>
            <person name="Gamble J."/>
            <person name="Gilderthorp R."/>
            <person name="Marcello L."/>
            <person name="McQuillan J."/>
            <person name="Otto T.D."/>
            <person name="Quail M.A."/>
            <person name="Sanders M.J."/>
            <person name="van Tonder A."/>
            <person name="Ginger M.L."/>
            <person name="Field M.C."/>
            <person name="Barry J.D."/>
            <person name="Hertz-Fowler C."/>
            <person name="Berriman M."/>
        </authorList>
    </citation>
    <scope>NUCLEOTIDE SEQUENCE [LARGE SCALE GENOMIC DNA]</scope>
    <source>
        <strain evidence="2 3">IL3000</strain>
    </source>
</reference>
<dbReference type="OMA" id="HQRHDIA"/>
<dbReference type="Proteomes" id="UP000000702">
    <property type="component" value="Unassembled WGS sequence"/>
</dbReference>
<feature type="transmembrane region" description="Helical" evidence="1">
    <location>
        <begin position="190"/>
        <end position="209"/>
    </location>
</feature>
<evidence type="ECO:0000313" key="3">
    <source>
        <dbReference type="Proteomes" id="UP000000702"/>
    </source>
</evidence>
<name>F9WEU4_TRYCI</name>
<gene>
    <name evidence="2" type="ORF">TCIL3000_0_00920</name>
</gene>
<reference evidence="3" key="1">
    <citation type="submission" date="2011-07" db="EMBL/GenBank/DDBJ databases">
        <title>Divergent evolution of antigenic variation in African trypanosomes.</title>
        <authorList>
            <person name="Jackson A.P."/>
            <person name="Berry A."/>
            <person name="Allison H.C."/>
            <person name="Burton P."/>
            <person name="Anderson J."/>
            <person name="Aslett M."/>
            <person name="Brown R."/>
            <person name="Corton N."/>
            <person name="Harris D."/>
            <person name="Hauser H."/>
            <person name="Gamble J."/>
            <person name="Gilderthorp R."/>
            <person name="McQuillan J."/>
            <person name="Quail M.A."/>
            <person name="Sanders M."/>
            <person name="Van Tonder A."/>
            <person name="Ginger M.L."/>
            <person name="Donelson J.E."/>
            <person name="Field M.C."/>
            <person name="Barry J.D."/>
            <person name="Berriman M."/>
            <person name="Hertz-Fowler C."/>
        </authorList>
    </citation>
    <scope>NUCLEOTIDE SEQUENCE [LARGE SCALE GENOMIC DNA]</scope>
    <source>
        <strain evidence="3">IL3000</strain>
    </source>
</reference>
<dbReference type="AlphaFoldDB" id="F9WEU4"/>
<evidence type="ECO:0000313" key="2">
    <source>
        <dbReference type="EMBL" id="CCD15810.1"/>
    </source>
</evidence>
<proteinExistence type="predicted"/>
<sequence>MTVVFVAKKAFFSSFLWTAGDFFAQFLAAHHEVARRRIAGEKNASEGGRGHASGKDMVMAVDQGRLLFSAVFGLVLTPGLVGYGKIISRAIGAPYDNMLAAFALLTIQQLFATPLTLLLYHNTATAVRGGFNEPGFLSAHESLAITRTSGRHDAMSVERRIVADVLPYTLLASWYTFLPKAFHSYRKSKPMGRGCAAVLYVPWLAYVSYMQHTMLL</sequence>